<dbReference type="RefSeq" id="WP_147206307.1">
    <property type="nucleotide sequence ID" value="NZ_BJYT01000044.1"/>
</dbReference>
<gene>
    <name evidence="5" type="ORF">SAE01_46790</name>
</gene>
<evidence type="ECO:0000256" key="3">
    <source>
        <dbReference type="ARBA" id="ARBA00022679"/>
    </source>
</evidence>
<keyword evidence="4" id="KW-0472">Membrane</keyword>
<dbReference type="EMBL" id="BJYT01000044">
    <property type="protein sequence ID" value="GEO12183.1"/>
    <property type="molecule type" value="Genomic_DNA"/>
</dbReference>
<dbReference type="PANTHER" id="PTHR43630:SF1">
    <property type="entry name" value="POLY-BETA-1,6-N-ACETYL-D-GLUCOSAMINE SYNTHASE"/>
    <property type="match status" value="1"/>
</dbReference>
<keyword evidence="2" id="KW-0328">Glycosyltransferase</keyword>
<proteinExistence type="inferred from homology"/>
<feature type="transmembrane region" description="Helical" evidence="4">
    <location>
        <begin position="349"/>
        <end position="379"/>
    </location>
</feature>
<name>A0A512BJN5_9BACT</name>
<feature type="transmembrane region" description="Helical" evidence="4">
    <location>
        <begin position="6"/>
        <end position="34"/>
    </location>
</feature>
<comment type="caution">
    <text evidence="5">The sequence shown here is derived from an EMBL/GenBank/DDBJ whole genome shotgun (WGS) entry which is preliminary data.</text>
</comment>
<dbReference type="Gene3D" id="3.90.550.10">
    <property type="entry name" value="Spore Coat Polysaccharide Biosynthesis Protein SpsA, Chain A"/>
    <property type="match status" value="1"/>
</dbReference>
<evidence type="ECO:0000256" key="2">
    <source>
        <dbReference type="ARBA" id="ARBA00022676"/>
    </source>
</evidence>
<protein>
    <submittedName>
        <fullName evidence="5">Glycosyl transferase family 2</fullName>
    </submittedName>
</protein>
<sequence>MRWDSLIYDFITYAIFIYSGTQLIFYVLIGLFSIGATKKYANKNSFTDYKLLAISPYAPSISILAPAYNEGANIIENVRSLLSIYYNNLELIVINDGSKDNSLEQLVVAYDLIKIDYFVSYQIATKAVRGVYKSKNPIYKKLVVVDKVNGGKADALNVGVNIASNDYIVCIDVDCVLEQDALLKLMKPFLESTGEKVIATGGVVRIANSCEIQHGRLLKVNLPKQYLPRMQALEYIRAFLLGRMAWSRLNGLLLISGAFGAFDKELAIKVGGYDHKTVGEDMELVVRMRRYMEELKLPYKVAFIPDPLCWTEAPGSYKILGRQRNRWTRGTIETLGLHKKMFFNPRYGLLGLLSYPYWFFFEMCAPGVEFLGLVAFVVMAFFKLIYWQTFFSFLAFIITFGYLYSAFALYMEVRTYNQYRRKTDIMKLLLTALTEPFVFHPFVVWSGVKGYIDKLQKKSSWGEMTRQGLNGNHQPVITANHVVVKDVLLEPQEN</sequence>
<dbReference type="OrthoDB" id="9766299at2"/>
<dbReference type="Proteomes" id="UP000321513">
    <property type="component" value="Unassembled WGS sequence"/>
</dbReference>
<comment type="similarity">
    <text evidence="1">Belongs to the glycosyltransferase 2 family.</text>
</comment>
<reference evidence="5 6" key="1">
    <citation type="submission" date="2019-07" db="EMBL/GenBank/DDBJ databases">
        <title>Whole genome shotgun sequence of Segetibacter aerophilus NBRC 106135.</title>
        <authorList>
            <person name="Hosoyama A."/>
            <person name="Uohara A."/>
            <person name="Ohji S."/>
            <person name="Ichikawa N."/>
        </authorList>
    </citation>
    <scope>NUCLEOTIDE SEQUENCE [LARGE SCALE GENOMIC DNA]</scope>
    <source>
        <strain evidence="5 6">NBRC 106135</strain>
    </source>
</reference>
<evidence type="ECO:0000256" key="4">
    <source>
        <dbReference type="SAM" id="Phobius"/>
    </source>
</evidence>
<keyword evidence="6" id="KW-1185">Reference proteome</keyword>
<feature type="transmembrane region" description="Helical" evidence="4">
    <location>
        <begin position="385"/>
        <end position="407"/>
    </location>
</feature>
<dbReference type="CDD" id="cd06423">
    <property type="entry name" value="CESA_like"/>
    <property type="match status" value="1"/>
</dbReference>
<organism evidence="5 6">
    <name type="scientific">Segetibacter aerophilus</name>
    <dbReference type="NCBI Taxonomy" id="670293"/>
    <lineage>
        <taxon>Bacteria</taxon>
        <taxon>Pseudomonadati</taxon>
        <taxon>Bacteroidota</taxon>
        <taxon>Chitinophagia</taxon>
        <taxon>Chitinophagales</taxon>
        <taxon>Chitinophagaceae</taxon>
        <taxon>Segetibacter</taxon>
    </lineage>
</organism>
<evidence type="ECO:0000313" key="5">
    <source>
        <dbReference type="EMBL" id="GEO12183.1"/>
    </source>
</evidence>
<keyword evidence="3 5" id="KW-0808">Transferase</keyword>
<dbReference type="SUPFAM" id="SSF53448">
    <property type="entry name" value="Nucleotide-diphospho-sugar transferases"/>
    <property type="match status" value="1"/>
</dbReference>
<keyword evidence="4" id="KW-1133">Transmembrane helix</keyword>
<dbReference type="GO" id="GO:0016757">
    <property type="term" value="F:glycosyltransferase activity"/>
    <property type="evidence" value="ECO:0007669"/>
    <property type="project" value="UniProtKB-KW"/>
</dbReference>
<dbReference type="AlphaFoldDB" id="A0A512BJN5"/>
<feature type="transmembrane region" description="Helical" evidence="4">
    <location>
        <begin position="428"/>
        <end position="448"/>
    </location>
</feature>
<evidence type="ECO:0000256" key="1">
    <source>
        <dbReference type="ARBA" id="ARBA00006739"/>
    </source>
</evidence>
<dbReference type="InterPro" id="IPR029044">
    <property type="entry name" value="Nucleotide-diphossugar_trans"/>
</dbReference>
<accession>A0A512BJN5</accession>
<evidence type="ECO:0000313" key="6">
    <source>
        <dbReference type="Proteomes" id="UP000321513"/>
    </source>
</evidence>
<dbReference type="Pfam" id="PF13641">
    <property type="entry name" value="Glyco_tranf_2_3"/>
    <property type="match status" value="1"/>
</dbReference>
<keyword evidence="4" id="KW-0812">Transmembrane</keyword>
<dbReference type="PANTHER" id="PTHR43630">
    <property type="entry name" value="POLY-BETA-1,6-N-ACETYL-D-GLUCOSAMINE SYNTHASE"/>
    <property type="match status" value="1"/>
</dbReference>